<evidence type="ECO:0000313" key="2">
    <source>
        <dbReference type="EMBL" id="MCA9379803.1"/>
    </source>
</evidence>
<proteinExistence type="predicted"/>
<protein>
    <recommendedName>
        <fullName evidence="4">Glutaredoxin domain-containing protein</fullName>
    </recommendedName>
</protein>
<name>A0A955L070_9BACT</name>
<feature type="transmembrane region" description="Helical" evidence="1">
    <location>
        <begin position="7"/>
        <end position="25"/>
    </location>
</feature>
<dbReference type="AlphaFoldDB" id="A0A955L070"/>
<keyword evidence="1" id="KW-1133">Transmembrane helix</keyword>
<dbReference type="EMBL" id="JAGQLL010000014">
    <property type="protein sequence ID" value="MCA9379803.1"/>
    <property type="molecule type" value="Genomic_DNA"/>
</dbReference>
<accession>A0A955L070</accession>
<dbReference type="Proteomes" id="UP000745577">
    <property type="component" value="Unassembled WGS sequence"/>
</dbReference>
<organism evidence="2 3">
    <name type="scientific">Candidatus Dojkabacteria bacterium</name>
    <dbReference type="NCBI Taxonomy" id="2099670"/>
    <lineage>
        <taxon>Bacteria</taxon>
        <taxon>Candidatus Dojkabacteria</taxon>
    </lineage>
</organism>
<reference evidence="2" key="2">
    <citation type="journal article" date="2021" name="Microbiome">
        <title>Successional dynamics and alternative stable states in a saline activated sludge microbial community over 9 years.</title>
        <authorList>
            <person name="Wang Y."/>
            <person name="Ye J."/>
            <person name="Ju F."/>
            <person name="Liu L."/>
            <person name="Boyd J.A."/>
            <person name="Deng Y."/>
            <person name="Parks D.H."/>
            <person name="Jiang X."/>
            <person name="Yin X."/>
            <person name="Woodcroft B.J."/>
            <person name="Tyson G.W."/>
            <person name="Hugenholtz P."/>
            <person name="Polz M.F."/>
            <person name="Zhang T."/>
        </authorList>
    </citation>
    <scope>NUCLEOTIDE SEQUENCE</scope>
    <source>
        <strain evidence="2">HKST-UBA15</strain>
    </source>
</reference>
<comment type="caution">
    <text evidence="2">The sequence shown here is derived from an EMBL/GenBank/DDBJ whole genome shotgun (WGS) entry which is preliminary data.</text>
</comment>
<evidence type="ECO:0000313" key="3">
    <source>
        <dbReference type="Proteomes" id="UP000745577"/>
    </source>
</evidence>
<evidence type="ECO:0008006" key="4">
    <source>
        <dbReference type="Google" id="ProtNLM"/>
    </source>
</evidence>
<reference evidence="2" key="1">
    <citation type="submission" date="2020-04" db="EMBL/GenBank/DDBJ databases">
        <authorList>
            <person name="Zhang T."/>
        </authorList>
    </citation>
    <scope>NUCLEOTIDE SEQUENCE</scope>
    <source>
        <strain evidence="2">HKST-UBA15</strain>
    </source>
</reference>
<gene>
    <name evidence="2" type="ORF">KC675_01345</name>
</gene>
<keyword evidence="1" id="KW-0812">Transmembrane</keyword>
<sequence length="120" mass="13580">MKSKSSIALLLVNVLAFIIVINYAYGERNRNEAVLYTDSDCSFCEETLDQIEFREFSTHIDLSVKSLNGNSLNKRSFDISIENCGIPNEEKGVPLLVADNKCYKGKTEILKELERLSIQN</sequence>
<keyword evidence="1" id="KW-0472">Membrane</keyword>
<evidence type="ECO:0000256" key="1">
    <source>
        <dbReference type="SAM" id="Phobius"/>
    </source>
</evidence>